<sequence>MNWLFSPTPTNDAEKDTVVTDNSPHHQQRQEQGVQDQRIQQYTHHSPMRGGGQLHLSWQHSVQPGRNGCRCQNPHQ</sequence>
<evidence type="ECO:0000313" key="2">
    <source>
        <dbReference type="EMBL" id="KAH3719854.1"/>
    </source>
</evidence>
<feature type="region of interest" description="Disordered" evidence="1">
    <location>
        <begin position="1"/>
        <end position="76"/>
    </location>
</feature>
<comment type="caution">
    <text evidence="2">The sequence shown here is derived from an EMBL/GenBank/DDBJ whole genome shotgun (WGS) entry which is preliminary data.</text>
</comment>
<dbReference type="AlphaFoldDB" id="A0A9D4HJI7"/>
<organism evidence="2 3">
    <name type="scientific">Dreissena polymorpha</name>
    <name type="common">Zebra mussel</name>
    <name type="synonym">Mytilus polymorpha</name>
    <dbReference type="NCBI Taxonomy" id="45954"/>
    <lineage>
        <taxon>Eukaryota</taxon>
        <taxon>Metazoa</taxon>
        <taxon>Spiralia</taxon>
        <taxon>Lophotrochozoa</taxon>
        <taxon>Mollusca</taxon>
        <taxon>Bivalvia</taxon>
        <taxon>Autobranchia</taxon>
        <taxon>Heteroconchia</taxon>
        <taxon>Euheterodonta</taxon>
        <taxon>Imparidentia</taxon>
        <taxon>Neoheterodontei</taxon>
        <taxon>Myida</taxon>
        <taxon>Dreissenoidea</taxon>
        <taxon>Dreissenidae</taxon>
        <taxon>Dreissena</taxon>
    </lineage>
</organism>
<dbReference type="EMBL" id="JAIWYP010000013">
    <property type="protein sequence ID" value="KAH3719854.1"/>
    <property type="molecule type" value="Genomic_DNA"/>
</dbReference>
<dbReference type="Proteomes" id="UP000828390">
    <property type="component" value="Unassembled WGS sequence"/>
</dbReference>
<proteinExistence type="predicted"/>
<keyword evidence="3" id="KW-1185">Reference proteome</keyword>
<feature type="compositionally biased region" description="Polar residues" evidence="1">
    <location>
        <begin position="1"/>
        <end position="11"/>
    </location>
</feature>
<accession>A0A9D4HJI7</accession>
<evidence type="ECO:0000256" key="1">
    <source>
        <dbReference type="SAM" id="MobiDB-lite"/>
    </source>
</evidence>
<evidence type="ECO:0000313" key="3">
    <source>
        <dbReference type="Proteomes" id="UP000828390"/>
    </source>
</evidence>
<gene>
    <name evidence="2" type="ORF">DPMN_062738</name>
</gene>
<reference evidence="2" key="1">
    <citation type="journal article" date="2019" name="bioRxiv">
        <title>The Genome of the Zebra Mussel, Dreissena polymorpha: A Resource for Invasive Species Research.</title>
        <authorList>
            <person name="McCartney M.A."/>
            <person name="Auch B."/>
            <person name="Kono T."/>
            <person name="Mallez S."/>
            <person name="Zhang Y."/>
            <person name="Obille A."/>
            <person name="Becker A."/>
            <person name="Abrahante J.E."/>
            <person name="Garbe J."/>
            <person name="Badalamenti J.P."/>
            <person name="Herman A."/>
            <person name="Mangelson H."/>
            <person name="Liachko I."/>
            <person name="Sullivan S."/>
            <person name="Sone E.D."/>
            <person name="Koren S."/>
            <person name="Silverstein K.A.T."/>
            <person name="Beckman K.B."/>
            <person name="Gohl D.M."/>
        </authorList>
    </citation>
    <scope>NUCLEOTIDE SEQUENCE</scope>
    <source>
        <strain evidence="2">Duluth1</strain>
        <tissue evidence="2">Whole animal</tissue>
    </source>
</reference>
<reference evidence="2" key="2">
    <citation type="submission" date="2020-11" db="EMBL/GenBank/DDBJ databases">
        <authorList>
            <person name="McCartney M.A."/>
            <person name="Auch B."/>
            <person name="Kono T."/>
            <person name="Mallez S."/>
            <person name="Becker A."/>
            <person name="Gohl D.M."/>
            <person name="Silverstein K.A.T."/>
            <person name="Koren S."/>
            <person name="Bechman K.B."/>
            <person name="Herman A."/>
            <person name="Abrahante J.E."/>
            <person name="Garbe J."/>
        </authorList>
    </citation>
    <scope>NUCLEOTIDE SEQUENCE</scope>
    <source>
        <strain evidence="2">Duluth1</strain>
        <tissue evidence="2">Whole animal</tissue>
    </source>
</reference>
<name>A0A9D4HJI7_DREPO</name>
<feature type="compositionally biased region" description="Low complexity" evidence="1">
    <location>
        <begin position="30"/>
        <end position="41"/>
    </location>
</feature>
<protein>
    <submittedName>
        <fullName evidence="2">Uncharacterized protein</fullName>
    </submittedName>
</protein>